<keyword evidence="6" id="KW-0029">Amino-acid transport</keyword>
<comment type="similarity">
    <text evidence="2">Belongs to the binding-protein-dependent transport system permease family. HisMQ subfamily.</text>
</comment>
<dbReference type="NCBIfam" id="TIGR01726">
    <property type="entry name" value="HEQRo_perm_3TM"/>
    <property type="match status" value="1"/>
</dbReference>
<dbReference type="EMBL" id="JAHWQX010000003">
    <property type="protein sequence ID" value="MBW3098196.1"/>
    <property type="molecule type" value="Genomic_DNA"/>
</dbReference>
<evidence type="ECO:0000256" key="5">
    <source>
        <dbReference type="ARBA" id="ARBA00022692"/>
    </source>
</evidence>
<evidence type="ECO:0000313" key="12">
    <source>
        <dbReference type="Proteomes" id="UP001430804"/>
    </source>
</evidence>
<comment type="caution">
    <text evidence="11">The sequence shown here is derived from an EMBL/GenBank/DDBJ whole genome shotgun (WGS) entry which is preliminary data.</text>
</comment>
<accession>A0ABS6WQE0</accession>
<reference evidence="11" key="1">
    <citation type="submission" date="2021-07" db="EMBL/GenBank/DDBJ databases">
        <title>Pseudohoeflea marina sp. nov. a polyhydroxyalcanoate-producing bacterium.</title>
        <authorList>
            <person name="Zheng W."/>
            <person name="Yu S."/>
            <person name="Huang Y."/>
        </authorList>
    </citation>
    <scope>NUCLEOTIDE SEQUENCE</scope>
    <source>
        <strain evidence="11">DP4N28-3</strain>
    </source>
</reference>
<evidence type="ECO:0000313" key="11">
    <source>
        <dbReference type="EMBL" id="MBW3098196.1"/>
    </source>
</evidence>
<feature type="transmembrane region" description="Helical" evidence="9">
    <location>
        <begin position="89"/>
        <end position="118"/>
    </location>
</feature>
<evidence type="ECO:0000256" key="8">
    <source>
        <dbReference type="ARBA" id="ARBA00023136"/>
    </source>
</evidence>
<feature type="transmembrane region" description="Helical" evidence="9">
    <location>
        <begin position="192"/>
        <end position="213"/>
    </location>
</feature>
<dbReference type="InterPro" id="IPR043429">
    <property type="entry name" value="ArtM/GltK/GlnP/TcyL/YhdX-like"/>
</dbReference>
<keyword evidence="3 9" id="KW-0813">Transport</keyword>
<feature type="transmembrane region" description="Helical" evidence="9">
    <location>
        <begin position="28"/>
        <end position="46"/>
    </location>
</feature>
<organism evidence="11 12">
    <name type="scientific">Pseudohoeflea coraliihabitans</name>
    <dbReference type="NCBI Taxonomy" id="2860393"/>
    <lineage>
        <taxon>Bacteria</taxon>
        <taxon>Pseudomonadati</taxon>
        <taxon>Pseudomonadota</taxon>
        <taxon>Alphaproteobacteria</taxon>
        <taxon>Hyphomicrobiales</taxon>
        <taxon>Rhizobiaceae</taxon>
        <taxon>Pseudohoeflea</taxon>
    </lineage>
</organism>
<keyword evidence="7 9" id="KW-1133">Transmembrane helix</keyword>
<feature type="transmembrane region" description="Helical" evidence="9">
    <location>
        <begin position="344"/>
        <end position="362"/>
    </location>
</feature>
<feature type="transmembrane region" description="Helical" evidence="9">
    <location>
        <begin position="225"/>
        <end position="250"/>
    </location>
</feature>
<name>A0ABS6WQE0_9HYPH</name>
<dbReference type="PROSITE" id="PS50928">
    <property type="entry name" value="ABC_TM1"/>
    <property type="match status" value="1"/>
</dbReference>
<evidence type="ECO:0000256" key="7">
    <source>
        <dbReference type="ARBA" id="ARBA00022989"/>
    </source>
</evidence>
<feature type="transmembrane region" description="Helical" evidence="9">
    <location>
        <begin position="368"/>
        <end position="393"/>
    </location>
</feature>
<evidence type="ECO:0000256" key="1">
    <source>
        <dbReference type="ARBA" id="ARBA00004429"/>
    </source>
</evidence>
<dbReference type="PANTHER" id="PTHR30614">
    <property type="entry name" value="MEMBRANE COMPONENT OF AMINO ACID ABC TRANSPORTER"/>
    <property type="match status" value="1"/>
</dbReference>
<keyword evidence="4" id="KW-1003">Cell membrane</keyword>
<keyword evidence="8 9" id="KW-0472">Membrane</keyword>
<evidence type="ECO:0000256" key="6">
    <source>
        <dbReference type="ARBA" id="ARBA00022970"/>
    </source>
</evidence>
<feature type="domain" description="ABC transmembrane type-1" evidence="10">
    <location>
        <begin position="94"/>
        <end position="390"/>
    </location>
</feature>
<dbReference type="CDD" id="cd06261">
    <property type="entry name" value="TM_PBP2"/>
    <property type="match status" value="2"/>
</dbReference>
<comment type="subcellular location">
    <subcellularLocation>
        <location evidence="1">Cell inner membrane</location>
        <topology evidence="1">Multi-pass membrane protein</topology>
    </subcellularLocation>
    <subcellularLocation>
        <location evidence="9">Cell membrane</location>
        <topology evidence="9">Multi-pass membrane protein</topology>
    </subcellularLocation>
</comment>
<dbReference type="InterPro" id="IPR010065">
    <property type="entry name" value="AA_ABC_transptr_permease_3TM"/>
</dbReference>
<protein>
    <submittedName>
        <fullName evidence="11">Amino acid ABC transporter permease</fullName>
    </submittedName>
</protein>
<gene>
    <name evidence="11" type="ORF">KY465_12995</name>
</gene>
<sequence length="402" mass="44031">MAHTDGVADGAEDSERVSPFYDPKVRGLFFQVILILIVGYLVYVGISNAANNLARAGIASGFGFFNERAGFDIGQSLIYYTNDSSYFRAFLVGLFNTLVVAAMGIFLATVVGFIVGLARLSRNYLVRKLATVYVETLRNIPLLLQLLFWYKAVLAVLPSPRQTGIEQDVSLVWSLNNRGLYLPRLVPEDGSAIVFISVLVALALWFVIGRWSYKRQMATGQRFPVLWTGLGLLFGLPLLALLISGFPFYLEYASLQGFNMAGGWVIRPEFMALLLGLSLYTASFIAEIVRAGILAVPKGQTEAAFALGVRPNLTSRLVIIPQAMRVIIPPLTSQYLNLTKNSSLAVAIGYPDLVAVFGGTVLNQTGQAVEVISITMLVYLGISLLTSAFMNWFNSRVALVER</sequence>
<dbReference type="Proteomes" id="UP001430804">
    <property type="component" value="Unassembled WGS sequence"/>
</dbReference>
<evidence type="ECO:0000256" key="2">
    <source>
        <dbReference type="ARBA" id="ARBA00010072"/>
    </source>
</evidence>
<keyword evidence="12" id="KW-1185">Reference proteome</keyword>
<feature type="transmembrane region" description="Helical" evidence="9">
    <location>
        <begin position="270"/>
        <end position="289"/>
    </location>
</feature>
<dbReference type="PANTHER" id="PTHR30614:SF37">
    <property type="entry name" value="AMINO-ACID ABC TRANSPORTER PERMEASE PROTEIN YHDX-RELATED"/>
    <property type="match status" value="1"/>
</dbReference>
<dbReference type="RefSeq" id="WP_219202122.1">
    <property type="nucleotide sequence ID" value="NZ_JAHWQX010000003.1"/>
</dbReference>
<evidence type="ECO:0000256" key="4">
    <source>
        <dbReference type="ARBA" id="ARBA00022475"/>
    </source>
</evidence>
<evidence type="ECO:0000259" key="10">
    <source>
        <dbReference type="PROSITE" id="PS50928"/>
    </source>
</evidence>
<dbReference type="InterPro" id="IPR000515">
    <property type="entry name" value="MetI-like"/>
</dbReference>
<proteinExistence type="inferred from homology"/>
<keyword evidence="5 9" id="KW-0812">Transmembrane</keyword>
<evidence type="ECO:0000256" key="9">
    <source>
        <dbReference type="RuleBase" id="RU363032"/>
    </source>
</evidence>
<dbReference type="Pfam" id="PF00528">
    <property type="entry name" value="BPD_transp_1"/>
    <property type="match status" value="1"/>
</dbReference>
<evidence type="ECO:0000256" key="3">
    <source>
        <dbReference type="ARBA" id="ARBA00022448"/>
    </source>
</evidence>